<dbReference type="RefSeq" id="WP_248866578.1">
    <property type="nucleotide sequence ID" value="NZ_CP086322.1"/>
</dbReference>
<dbReference type="Gene3D" id="3.40.630.10">
    <property type="entry name" value="Zn peptidases"/>
    <property type="match status" value="1"/>
</dbReference>
<organism evidence="8 9">
    <name type="scientific">Streptomyces halobius</name>
    <dbReference type="NCBI Taxonomy" id="2879846"/>
    <lineage>
        <taxon>Bacteria</taxon>
        <taxon>Bacillati</taxon>
        <taxon>Actinomycetota</taxon>
        <taxon>Actinomycetes</taxon>
        <taxon>Kitasatosporales</taxon>
        <taxon>Streptomycetaceae</taxon>
        <taxon>Streptomyces</taxon>
    </lineage>
</organism>
<dbReference type="Proteomes" id="UP000830115">
    <property type="component" value="Chromosome"/>
</dbReference>
<dbReference type="InterPro" id="IPR002933">
    <property type="entry name" value="Peptidase_M20"/>
</dbReference>
<dbReference type="Gene3D" id="1.10.150.900">
    <property type="match status" value="1"/>
</dbReference>
<evidence type="ECO:0000259" key="7">
    <source>
        <dbReference type="Pfam" id="PF07687"/>
    </source>
</evidence>
<dbReference type="PROSITE" id="PS00758">
    <property type="entry name" value="ARGE_DAPE_CPG2_1"/>
    <property type="match status" value="1"/>
</dbReference>
<evidence type="ECO:0000313" key="9">
    <source>
        <dbReference type="Proteomes" id="UP000830115"/>
    </source>
</evidence>
<name>A0ABY4MGY4_9ACTN</name>
<dbReference type="InterPro" id="IPR001261">
    <property type="entry name" value="ArgE/DapE_CS"/>
</dbReference>
<dbReference type="InterPro" id="IPR050072">
    <property type="entry name" value="Peptidase_M20A"/>
</dbReference>
<dbReference type="SUPFAM" id="SSF53187">
    <property type="entry name" value="Zn-dependent exopeptidases"/>
    <property type="match status" value="1"/>
</dbReference>
<dbReference type="Pfam" id="PF07687">
    <property type="entry name" value="M20_dimer"/>
    <property type="match status" value="1"/>
</dbReference>
<dbReference type="SUPFAM" id="SSF55031">
    <property type="entry name" value="Bacterial exopeptidase dimerisation domain"/>
    <property type="match status" value="1"/>
</dbReference>
<proteinExistence type="inferred from homology"/>
<gene>
    <name evidence="8" type="ORF">K9S39_30775</name>
</gene>
<evidence type="ECO:0000256" key="1">
    <source>
        <dbReference type="ARBA" id="ARBA00001947"/>
    </source>
</evidence>
<reference evidence="8" key="1">
    <citation type="submission" date="2021-10" db="EMBL/GenBank/DDBJ databases">
        <title>Streptomyces nigrumlapis sp.nov.,an antimicrobial producing actinobacterium isolated from Black Gobi rocks.</title>
        <authorList>
            <person name="Wen Y."/>
            <person name="Zhang W."/>
            <person name="Liu X.G."/>
        </authorList>
    </citation>
    <scope>NUCLEOTIDE SEQUENCE</scope>
    <source>
        <strain evidence="8">ST13-2-2</strain>
    </source>
</reference>
<dbReference type="InterPro" id="IPR036264">
    <property type="entry name" value="Bact_exopeptidase_dim_dom"/>
</dbReference>
<dbReference type="InterPro" id="IPR011650">
    <property type="entry name" value="Peptidase_M20_dimer"/>
</dbReference>
<dbReference type="PANTHER" id="PTHR43808">
    <property type="entry name" value="ACETYLORNITHINE DEACETYLASE"/>
    <property type="match status" value="1"/>
</dbReference>
<dbReference type="Gene3D" id="3.30.70.360">
    <property type="match status" value="1"/>
</dbReference>
<comment type="similarity">
    <text evidence="2">Belongs to the peptidase M20A family.</text>
</comment>
<evidence type="ECO:0000256" key="6">
    <source>
        <dbReference type="SAM" id="MobiDB-lite"/>
    </source>
</evidence>
<keyword evidence="9" id="KW-1185">Reference proteome</keyword>
<feature type="domain" description="Peptidase M20 dimerisation" evidence="7">
    <location>
        <begin position="209"/>
        <end position="352"/>
    </location>
</feature>
<keyword evidence="5" id="KW-0862">Zinc</keyword>
<sequence>MSTTEPQHSPASPPPGATGSSAVPGTSPVWIAQRLIRFNTVNPPGDEAECVQWIRGVLDGAGIETRTLASDPRRPNLVARLPGRGLEPPLLLHAHVDVVPVEGQAWTRPPFGGEIVDGELWGRGAVDMKGHLAMMMAALLRMRACGDVPAGDVVLAVMPDEETGSTVGARFLVERHPELFAGVRYAIGEDGGAELGLGRYARLHPIVVAEKRTCWVRVTLRGLGGHASRVASGSGAVNKLRRLLESLADGGLGVEHTPVVDRMLKELANALPPDISERVDAFRIDPRDPSVLDGLDESTVRYLRSIVQHTVSVTVLRGGTGTNVHPTEITVELDGRVLPGDFTTEEFIGLLRERVGPELELELFVEGELSPPPRLDTFYDRLANVLKAKDPDGVPLPIVTTASTDARLFSSRLGIQCFGWMPLLHEPETVYRDRLHCPDERIAVSALEFGADCFHTLLSSAG</sequence>
<keyword evidence="3" id="KW-0479">Metal-binding</keyword>
<evidence type="ECO:0000313" key="8">
    <source>
        <dbReference type="EMBL" id="UQA95665.1"/>
    </source>
</evidence>
<dbReference type="EMBL" id="CP086322">
    <property type="protein sequence ID" value="UQA95665.1"/>
    <property type="molecule type" value="Genomic_DNA"/>
</dbReference>
<evidence type="ECO:0000256" key="2">
    <source>
        <dbReference type="ARBA" id="ARBA00006247"/>
    </source>
</evidence>
<dbReference type="Pfam" id="PF01546">
    <property type="entry name" value="Peptidase_M20"/>
    <property type="match status" value="1"/>
</dbReference>
<feature type="region of interest" description="Disordered" evidence="6">
    <location>
        <begin position="1"/>
        <end position="25"/>
    </location>
</feature>
<dbReference type="PROSITE" id="PS00759">
    <property type="entry name" value="ARGE_DAPE_CPG2_2"/>
    <property type="match status" value="1"/>
</dbReference>
<evidence type="ECO:0000256" key="5">
    <source>
        <dbReference type="ARBA" id="ARBA00022833"/>
    </source>
</evidence>
<dbReference type="PANTHER" id="PTHR43808:SF8">
    <property type="entry name" value="PEPTIDASE M20 DIMERISATION DOMAIN-CONTAINING PROTEIN"/>
    <property type="match status" value="1"/>
</dbReference>
<evidence type="ECO:0000256" key="3">
    <source>
        <dbReference type="ARBA" id="ARBA00022723"/>
    </source>
</evidence>
<protein>
    <submittedName>
        <fullName evidence="8">M20/M25/M40 family metallo-hydrolase</fullName>
    </submittedName>
</protein>
<accession>A0ABY4MGY4</accession>
<keyword evidence="4" id="KW-0378">Hydrolase</keyword>
<evidence type="ECO:0000256" key="4">
    <source>
        <dbReference type="ARBA" id="ARBA00022801"/>
    </source>
</evidence>
<comment type="cofactor">
    <cofactor evidence="1">
        <name>Zn(2+)</name>
        <dbReference type="ChEBI" id="CHEBI:29105"/>
    </cofactor>
</comment>